<gene>
    <name evidence="2" type="ORF">R3P38DRAFT_3221905</name>
</gene>
<feature type="compositionally biased region" description="Basic and acidic residues" evidence="1">
    <location>
        <begin position="243"/>
        <end position="258"/>
    </location>
</feature>
<accession>A0AAW0A016</accession>
<dbReference type="Proteomes" id="UP001362999">
    <property type="component" value="Unassembled WGS sequence"/>
</dbReference>
<evidence type="ECO:0000313" key="2">
    <source>
        <dbReference type="EMBL" id="KAK6996769.1"/>
    </source>
</evidence>
<dbReference type="EMBL" id="JAWWNJ010000096">
    <property type="protein sequence ID" value="KAK6996769.1"/>
    <property type="molecule type" value="Genomic_DNA"/>
</dbReference>
<proteinExistence type="predicted"/>
<keyword evidence="3" id="KW-1185">Reference proteome</keyword>
<feature type="region of interest" description="Disordered" evidence="1">
    <location>
        <begin position="43"/>
        <end position="68"/>
    </location>
</feature>
<sequence>MCGHTIADAGNTPAALFSQPTAIHSLSVDTNLVNFESSASPASALAHRHPTSAHLSRPRRGSAKAPSRTSCVHETIRALVRTAKTSVVSLGHRGRFPLPAMLIVEKHVDVKDLISRGKAAVTYGLVLVFFRRLPAHALSRGSLTHLRSHLGSNQYVAVVFSKFTRPVLGEKHRLDDDDFFFALMGTMPTWSVHGSARANTLTAKVLRNIYDAQRSREQAIKLSLVSAKRSSTVEASSPCGGKRLCDARGHEDSDDRVPPSKRVRLSPLAGPAPSRDSASPPVSSKPPDSSQSNASPASSPAQHTVQQNITAASFGSGPLTSHLPVSRSSWDVALGPDHQRDPLETLGDAALQVVTFDLVQEILREVVPDADSWSTLRTAVVGPIQSNLTLLHMQEKAGFFVAVGTDTPKEPGNASEVYFATVVLEHSLDALQSWLRVVLRPVILQAIQVAQRFHGLDSHNENAEIAESAKEIKSKAAKPMSSTAAGQRLALGDISVR</sequence>
<evidence type="ECO:0000313" key="3">
    <source>
        <dbReference type="Proteomes" id="UP001362999"/>
    </source>
</evidence>
<name>A0AAW0A016_9AGAR</name>
<evidence type="ECO:0008006" key="4">
    <source>
        <dbReference type="Google" id="ProtNLM"/>
    </source>
</evidence>
<feature type="compositionally biased region" description="Low complexity" evidence="1">
    <location>
        <begin position="277"/>
        <end position="301"/>
    </location>
</feature>
<protein>
    <recommendedName>
        <fullName evidence="4">RNase III domain-containing protein</fullName>
    </recommendedName>
</protein>
<dbReference type="AlphaFoldDB" id="A0AAW0A016"/>
<reference evidence="2 3" key="1">
    <citation type="journal article" date="2024" name="J Genomics">
        <title>Draft genome sequencing and assembly of Favolaschia claudopus CIRM-BRFM 2984 isolated from oak limbs.</title>
        <authorList>
            <person name="Navarro D."/>
            <person name="Drula E."/>
            <person name="Chaduli D."/>
            <person name="Cazenave R."/>
            <person name="Ahrendt S."/>
            <person name="Wang J."/>
            <person name="Lipzen A."/>
            <person name="Daum C."/>
            <person name="Barry K."/>
            <person name="Grigoriev I.V."/>
            <person name="Favel A."/>
            <person name="Rosso M.N."/>
            <person name="Martin F."/>
        </authorList>
    </citation>
    <scope>NUCLEOTIDE SEQUENCE [LARGE SCALE GENOMIC DNA]</scope>
    <source>
        <strain evidence="2 3">CIRM-BRFM 2984</strain>
    </source>
</reference>
<comment type="caution">
    <text evidence="2">The sequence shown here is derived from an EMBL/GenBank/DDBJ whole genome shotgun (WGS) entry which is preliminary data.</text>
</comment>
<feature type="region of interest" description="Disordered" evidence="1">
    <location>
        <begin position="231"/>
        <end position="305"/>
    </location>
</feature>
<feature type="compositionally biased region" description="Basic residues" evidence="1">
    <location>
        <begin position="46"/>
        <end position="62"/>
    </location>
</feature>
<organism evidence="2 3">
    <name type="scientific">Favolaschia claudopus</name>
    <dbReference type="NCBI Taxonomy" id="2862362"/>
    <lineage>
        <taxon>Eukaryota</taxon>
        <taxon>Fungi</taxon>
        <taxon>Dikarya</taxon>
        <taxon>Basidiomycota</taxon>
        <taxon>Agaricomycotina</taxon>
        <taxon>Agaricomycetes</taxon>
        <taxon>Agaricomycetidae</taxon>
        <taxon>Agaricales</taxon>
        <taxon>Marasmiineae</taxon>
        <taxon>Mycenaceae</taxon>
        <taxon>Favolaschia</taxon>
    </lineage>
</organism>
<evidence type="ECO:0000256" key="1">
    <source>
        <dbReference type="SAM" id="MobiDB-lite"/>
    </source>
</evidence>